<comment type="caution">
    <text evidence="2">The sequence shown here is derived from an EMBL/GenBank/DDBJ whole genome shotgun (WGS) entry which is preliminary data.</text>
</comment>
<dbReference type="InterPro" id="IPR036513">
    <property type="entry name" value="STAS_dom_sf"/>
</dbReference>
<organism evidence="2 3">
    <name type="scientific">Nocardioides faecalis</name>
    <dbReference type="NCBI Taxonomy" id="2803858"/>
    <lineage>
        <taxon>Bacteria</taxon>
        <taxon>Bacillati</taxon>
        <taxon>Actinomycetota</taxon>
        <taxon>Actinomycetes</taxon>
        <taxon>Propionibacteriales</taxon>
        <taxon>Nocardioidaceae</taxon>
        <taxon>Nocardioides</taxon>
    </lineage>
</organism>
<reference evidence="2" key="1">
    <citation type="submission" date="2021-01" db="EMBL/GenBank/DDBJ databases">
        <title>Novel species in genus Nocardioides.</title>
        <authorList>
            <person name="Zhang G."/>
        </authorList>
    </citation>
    <scope>NUCLEOTIDE SEQUENCE</scope>
    <source>
        <strain evidence="2">Zg-536</strain>
    </source>
</reference>
<keyword evidence="3" id="KW-1185">Reference proteome</keyword>
<dbReference type="Pfam" id="PF13466">
    <property type="entry name" value="STAS_2"/>
    <property type="match status" value="1"/>
</dbReference>
<proteinExistence type="predicted"/>
<dbReference type="CDD" id="cd07043">
    <property type="entry name" value="STAS_anti-anti-sigma_factors"/>
    <property type="match status" value="1"/>
</dbReference>
<evidence type="ECO:0000313" key="2">
    <source>
        <dbReference type="EMBL" id="MBM9461577.1"/>
    </source>
</evidence>
<dbReference type="AlphaFoldDB" id="A0A939BXC5"/>
<dbReference type="PROSITE" id="PS50801">
    <property type="entry name" value="STAS"/>
    <property type="match status" value="1"/>
</dbReference>
<dbReference type="Gene3D" id="3.30.750.24">
    <property type="entry name" value="STAS domain"/>
    <property type="match status" value="1"/>
</dbReference>
<feature type="domain" description="STAS" evidence="1">
    <location>
        <begin position="17"/>
        <end position="102"/>
    </location>
</feature>
<gene>
    <name evidence="2" type="ORF">JK386_16875</name>
</gene>
<accession>A0A939BXC5</accession>
<dbReference type="InterPro" id="IPR002645">
    <property type="entry name" value="STAS_dom"/>
</dbReference>
<dbReference type="RefSeq" id="WP_205292896.1">
    <property type="nucleotide sequence ID" value="NZ_CP074406.1"/>
</dbReference>
<dbReference type="InterPro" id="IPR058548">
    <property type="entry name" value="MlaB-like_STAS"/>
</dbReference>
<name>A0A939BXC5_9ACTN</name>
<evidence type="ECO:0000259" key="1">
    <source>
        <dbReference type="PROSITE" id="PS50801"/>
    </source>
</evidence>
<dbReference type="Proteomes" id="UP000663791">
    <property type="component" value="Unassembled WGS sequence"/>
</dbReference>
<protein>
    <submittedName>
        <fullName evidence="2">STAS domain-containing protein</fullName>
    </submittedName>
</protein>
<evidence type="ECO:0000313" key="3">
    <source>
        <dbReference type="Proteomes" id="UP000663791"/>
    </source>
</evidence>
<dbReference type="SUPFAM" id="SSF52091">
    <property type="entry name" value="SpoIIaa-like"/>
    <property type="match status" value="1"/>
</dbReference>
<dbReference type="EMBL" id="JAERTX010000019">
    <property type="protein sequence ID" value="MBM9461577.1"/>
    <property type="molecule type" value="Genomic_DNA"/>
</dbReference>
<sequence length="102" mass="10973">MDLQPLACAYDEDNNTLVVSGSVDELSGVVLREKIVQYSDEYRRDLVVDLGGVDLLPSLGVGVLAVAQRNAETLGAKIELVCASGTVVHQVLNVCGLPYRER</sequence>